<protein>
    <submittedName>
        <fullName evidence="1">DNA replication ATPase</fullName>
    </submittedName>
</protein>
<name>A0ABW2IIP7_9PROT</name>
<sequence>MISKHPRTEVSKTKQLVLDFPKLDENLEPLLPTPAIEDVSTTLSRWEYWPERQMCVVGEAGAGKTRILRKWAEDTGAAYVTGLDLGRADIDEVSNLSLKALVVDNADLCENGASLLAAMNLCKNRGAFLLFSGSTDPSSWNMSPLDLQSRLSALPVVKIASLDEKTFKIRLVSACKSRFMKLPEASADYLTLRLGRSYTVIDQIVEKLEQVADGKALNKKTAGKALKALEQQFDTD</sequence>
<dbReference type="EMBL" id="JBHTBR010000002">
    <property type="protein sequence ID" value="MFC7290786.1"/>
    <property type="molecule type" value="Genomic_DNA"/>
</dbReference>
<dbReference type="RefSeq" id="WP_382165976.1">
    <property type="nucleotide sequence ID" value="NZ_JBHTBR010000002.1"/>
</dbReference>
<organism evidence="1 2">
    <name type="scientific">Hirschia litorea</name>
    <dbReference type="NCBI Taxonomy" id="1199156"/>
    <lineage>
        <taxon>Bacteria</taxon>
        <taxon>Pseudomonadati</taxon>
        <taxon>Pseudomonadota</taxon>
        <taxon>Alphaproteobacteria</taxon>
        <taxon>Hyphomonadales</taxon>
        <taxon>Hyphomonadaceae</taxon>
        <taxon>Hirschia</taxon>
    </lineage>
</organism>
<comment type="caution">
    <text evidence="1">The sequence shown here is derived from an EMBL/GenBank/DDBJ whole genome shotgun (WGS) entry which is preliminary data.</text>
</comment>
<dbReference type="Proteomes" id="UP001596492">
    <property type="component" value="Unassembled WGS sequence"/>
</dbReference>
<proteinExistence type="predicted"/>
<dbReference type="SUPFAM" id="SSF52540">
    <property type="entry name" value="P-loop containing nucleoside triphosphate hydrolases"/>
    <property type="match status" value="1"/>
</dbReference>
<evidence type="ECO:0000313" key="2">
    <source>
        <dbReference type="Proteomes" id="UP001596492"/>
    </source>
</evidence>
<dbReference type="Gene3D" id="3.40.50.300">
    <property type="entry name" value="P-loop containing nucleotide triphosphate hydrolases"/>
    <property type="match status" value="1"/>
</dbReference>
<gene>
    <name evidence="1" type="ORF">ACFQS8_04100</name>
</gene>
<reference evidence="2" key="1">
    <citation type="journal article" date="2019" name="Int. J. Syst. Evol. Microbiol.">
        <title>The Global Catalogue of Microorganisms (GCM) 10K type strain sequencing project: providing services to taxonomists for standard genome sequencing and annotation.</title>
        <authorList>
            <consortium name="The Broad Institute Genomics Platform"/>
            <consortium name="The Broad Institute Genome Sequencing Center for Infectious Disease"/>
            <person name="Wu L."/>
            <person name="Ma J."/>
        </authorList>
    </citation>
    <scope>NUCLEOTIDE SEQUENCE [LARGE SCALE GENOMIC DNA]</scope>
    <source>
        <strain evidence="2">CCUG 51308</strain>
    </source>
</reference>
<evidence type="ECO:0000313" key="1">
    <source>
        <dbReference type="EMBL" id="MFC7290786.1"/>
    </source>
</evidence>
<keyword evidence="2" id="KW-1185">Reference proteome</keyword>
<accession>A0ABW2IIP7</accession>
<dbReference type="InterPro" id="IPR027417">
    <property type="entry name" value="P-loop_NTPase"/>
</dbReference>